<dbReference type="PROSITE" id="PS50082">
    <property type="entry name" value="WD_REPEATS_2"/>
    <property type="match status" value="2"/>
</dbReference>
<dbReference type="SUPFAM" id="SSF50978">
    <property type="entry name" value="WD40 repeat-like"/>
    <property type="match status" value="1"/>
</dbReference>
<dbReference type="InParanoid" id="A0A4W3JQY5"/>
<keyword evidence="1" id="KW-0677">Repeat</keyword>
<dbReference type="GO" id="GO:0005509">
    <property type="term" value="F:calcium ion binding"/>
    <property type="evidence" value="ECO:0007669"/>
    <property type="project" value="InterPro"/>
</dbReference>
<dbReference type="InterPro" id="IPR002048">
    <property type="entry name" value="EF_hand_dom"/>
</dbReference>
<dbReference type="GeneTree" id="ENSGT00940000160751"/>
<dbReference type="AlphaFoldDB" id="A0A4W3JQY5"/>
<dbReference type="PANTHER" id="PTHR44324:SF1">
    <property type="entry name" value="WD REPEAT-CONTAINING PROTEIN 49"/>
    <property type="match status" value="1"/>
</dbReference>
<dbReference type="Proteomes" id="UP000314986">
    <property type="component" value="Unassembled WGS sequence"/>
</dbReference>
<reference evidence="5" key="3">
    <citation type="journal article" date="2014" name="Nature">
        <title>Elephant shark genome provides unique insights into gnathostome evolution.</title>
        <authorList>
            <consortium name="International Elephant Shark Genome Sequencing Consortium"/>
            <person name="Venkatesh B."/>
            <person name="Lee A.P."/>
            <person name="Ravi V."/>
            <person name="Maurya A.K."/>
            <person name="Lian M.M."/>
            <person name="Swann J.B."/>
            <person name="Ohta Y."/>
            <person name="Flajnik M.F."/>
            <person name="Sutoh Y."/>
            <person name="Kasahara M."/>
            <person name="Hoon S."/>
            <person name="Gangu V."/>
            <person name="Roy S.W."/>
            <person name="Irimia M."/>
            <person name="Korzh V."/>
            <person name="Kondrychyn I."/>
            <person name="Lim Z.W."/>
            <person name="Tay B.H."/>
            <person name="Tohari S."/>
            <person name="Kong K.W."/>
            <person name="Ho S."/>
            <person name="Lorente-Galdos B."/>
            <person name="Quilez J."/>
            <person name="Marques-Bonet T."/>
            <person name="Raney B.J."/>
            <person name="Ingham P.W."/>
            <person name="Tay A."/>
            <person name="Hillier L.W."/>
            <person name="Minx P."/>
            <person name="Boehm T."/>
            <person name="Wilson R.K."/>
            <person name="Brenner S."/>
            <person name="Warren W.C."/>
        </authorList>
    </citation>
    <scope>NUCLEOTIDE SEQUENCE [LARGE SCALE GENOMIC DNA]</scope>
</reference>
<dbReference type="STRING" id="7868.ENSCMIP00000045904"/>
<reference evidence="4" key="4">
    <citation type="submission" date="2025-08" db="UniProtKB">
        <authorList>
            <consortium name="Ensembl"/>
        </authorList>
    </citation>
    <scope>IDENTIFICATION</scope>
</reference>
<reference evidence="5" key="1">
    <citation type="journal article" date="2006" name="Science">
        <title>Ancient noncoding elements conserved in the human genome.</title>
        <authorList>
            <person name="Venkatesh B."/>
            <person name="Kirkness E.F."/>
            <person name="Loh Y.H."/>
            <person name="Halpern A.L."/>
            <person name="Lee A.P."/>
            <person name="Johnson J."/>
            <person name="Dandona N."/>
            <person name="Viswanathan L.D."/>
            <person name="Tay A."/>
            <person name="Venter J.C."/>
            <person name="Strausberg R.L."/>
            <person name="Brenner S."/>
        </authorList>
    </citation>
    <scope>NUCLEOTIDE SEQUENCE [LARGE SCALE GENOMIC DNA]</scope>
</reference>
<evidence type="ECO:0000256" key="1">
    <source>
        <dbReference type="ARBA" id="ARBA00022737"/>
    </source>
</evidence>
<dbReference type="SMART" id="SM00320">
    <property type="entry name" value="WD40"/>
    <property type="match status" value="4"/>
</dbReference>
<dbReference type="PROSITE" id="PS50222">
    <property type="entry name" value="EF_HAND_2"/>
    <property type="match status" value="1"/>
</dbReference>
<name>A0A4W3JQY5_CALMI</name>
<feature type="repeat" description="WD" evidence="2">
    <location>
        <begin position="84"/>
        <end position="116"/>
    </location>
</feature>
<evidence type="ECO:0000259" key="3">
    <source>
        <dbReference type="PROSITE" id="PS50222"/>
    </source>
</evidence>
<dbReference type="OMA" id="KEFPCQY"/>
<reference evidence="5" key="2">
    <citation type="journal article" date="2007" name="PLoS Biol.">
        <title>Survey sequencing and comparative analysis of the elephant shark (Callorhinchus milii) genome.</title>
        <authorList>
            <person name="Venkatesh B."/>
            <person name="Kirkness E.F."/>
            <person name="Loh Y.H."/>
            <person name="Halpern A.L."/>
            <person name="Lee A.P."/>
            <person name="Johnson J."/>
            <person name="Dandona N."/>
            <person name="Viswanathan L.D."/>
            <person name="Tay A."/>
            <person name="Venter J.C."/>
            <person name="Strausberg R.L."/>
            <person name="Brenner S."/>
        </authorList>
    </citation>
    <scope>NUCLEOTIDE SEQUENCE [LARGE SCALE GENOMIC DNA]</scope>
</reference>
<keyword evidence="5" id="KW-1185">Reference proteome</keyword>
<dbReference type="InterPro" id="IPR051242">
    <property type="entry name" value="WD-EF-hand_domain"/>
</dbReference>
<dbReference type="Ensembl" id="ENSCMIT00000046559.1">
    <property type="protein sequence ID" value="ENSCMIP00000045904.1"/>
    <property type="gene ID" value="ENSCMIG00000018916.1"/>
</dbReference>
<evidence type="ECO:0000313" key="5">
    <source>
        <dbReference type="Proteomes" id="UP000314986"/>
    </source>
</evidence>
<dbReference type="Gene3D" id="2.130.10.10">
    <property type="entry name" value="YVTN repeat-like/Quinoprotein amine dehydrogenase"/>
    <property type="match status" value="2"/>
</dbReference>
<dbReference type="Pfam" id="PF00400">
    <property type="entry name" value="WD40"/>
    <property type="match status" value="2"/>
</dbReference>
<sequence>WLPIGHSSKHMSMNREEFIDKIFTALGYGEKEEYGELFDKIDAKRDGFVNWDTLTTFMMFELYKKEERVKWNLVPQWKEIKIFSSQHKEVIRSIVYLQSSKRYLSMSKDGYVNVWEENLNLQETFRVVTDSVRLRDLCATGMVFLANVSKIAVGFTTKEICFYDINSKDQFPCQYKLDGLRYTPICMHYWYNPEDGNEAILTFGDGYGGVNAMCFTTALTSLFEKSASSTDEQQATVAITWKHLVKRHHKCCFILHHREHNREWVKQVSYSLNLDAFISCSTTGTKTLVLAWKDRERMTLRITSVLAAHGINGFDYHSGLNLIASAGADNQVFLWNPYVISKPAGVLQGHVASVLAVQFNVARNLLFSFSKDKVLRVWDIQHQLCIQRLSGVFPKLLKFHSVLFFDEPHGRLFTTFNRQMSMLEMKQESAKHGTSHKSPVTCVLYDSSCKQVRELCFLYPNLSCDLVNVRANHWHILMMLLTIELLAQMTSPKWTPPN</sequence>
<dbReference type="InterPro" id="IPR001680">
    <property type="entry name" value="WD40_rpt"/>
</dbReference>
<proteinExistence type="predicted"/>
<organism evidence="4 5">
    <name type="scientific">Callorhinchus milii</name>
    <name type="common">Ghost shark</name>
    <dbReference type="NCBI Taxonomy" id="7868"/>
    <lineage>
        <taxon>Eukaryota</taxon>
        <taxon>Metazoa</taxon>
        <taxon>Chordata</taxon>
        <taxon>Craniata</taxon>
        <taxon>Vertebrata</taxon>
        <taxon>Chondrichthyes</taxon>
        <taxon>Holocephali</taxon>
        <taxon>Chimaeriformes</taxon>
        <taxon>Callorhinchidae</taxon>
        <taxon>Callorhinchus</taxon>
    </lineage>
</organism>
<protein>
    <recommendedName>
        <fullName evidence="3">EF-hand domain-containing protein</fullName>
    </recommendedName>
</protein>
<dbReference type="PANTHER" id="PTHR44324">
    <property type="entry name" value="WD40 REPEAT DOMAIN 95"/>
    <property type="match status" value="1"/>
</dbReference>
<evidence type="ECO:0000313" key="4">
    <source>
        <dbReference type="Ensembl" id="ENSCMIP00000045904.1"/>
    </source>
</evidence>
<dbReference type="PROSITE" id="PS50294">
    <property type="entry name" value="WD_REPEATS_REGION"/>
    <property type="match status" value="1"/>
</dbReference>
<keyword evidence="2" id="KW-0853">WD repeat</keyword>
<feature type="repeat" description="WD" evidence="2">
    <location>
        <begin position="347"/>
        <end position="388"/>
    </location>
</feature>
<dbReference type="InterPro" id="IPR015943">
    <property type="entry name" value="WD40/YVTN_repeat-like_dom_sf"/>
</dbReference>
<evidence type="ECO:0000256" key="2">
    <source>
        <dbReference type="PROSITE-ProRule" id="PRU00221"/>
    </source>
</evidence>
<dbReference type="InterPro" id="IPR036322">
    <property type="entry name" value="WD40_repeat_dom_sf"/>
</dbReference>
<accession>A0A4W3JQY5</accession>
<reference evidence="4" key="5">
    <citation type="submission" date="2025-09" db="UniProtKB">
        <authorList>
            <consortium name="Ensembl"/>
        </authorList>
    </citation>
    <scope>IDENTIFICATION</scope>
</reference>
<feature type="domain" description="EF-hand" evidence="3">
    <location>
        <begin position="29"/>
        <end position="64"/>
    </location>
</feature>